<accession>A0ABW6FR74</accession>
<gene>
    <name evidence="1" type="ORF">ACFWJN_15460</name>
</gene>
<dbReference type="RefSeq" id="WP_386714064.1">
    <property type="nucleotide sequence ID" value="NZ_JBHXIJ010000094.1"/>
</dbReference>
<organism evidence="1 2">
    <name type="scientific">Streptomyces albidochromogenes</name>
    <dbReference type="NCBI Taxonomy" id="329524"/>
    <lineage>
        <taxon>Bacteria</taxon>
        <taxon>Bacillati</taxon>
        <taxon>Actinomycetota</taxon>
        <taxon>Actinomycetes</taxon>
        <taxon>Kitasatosporales</taxon>
        <taxon>Streptomycetaceae</taxon>
        <taxon>Streptomyces</taxon>
    </lineage>
</organism>
<reference evidence="1 2" key="1">
    <citation type="submission" date="2024-09" db="EMBL/GenBank/DDBJ databases">
        <title>The Natural Products Discovery Center: Release of the First 8490 Sequenced Strains for Exploring Actinobacteria Biosynthetic Diversity.</title>
        <authorList>
            <person name="Kalkreuter E."/>
            <person name="Kautsar S.A."/>
            <person name="Yang D."/>
            <person name="Bader C.D."/>
            <person name="Teijaro C.N."/>
            <person name="Fluegel L."/>
            <person name="Davis C.M."/>
            <person name="Simpson J.R."/>
            <person name="Lauterbach L."/>
            <person name="Steele A.D."/>
            <person name="Gui C."/>
            <person name="Meng S."/>
            <person name="Li G."/>
            <person name="Viehrig K."/>
            <person name="Ye F."/>
            <person name="Su P."/>
            <person name="Kiefer A.F."/>
            <person name="Nichols A."/>
            <person name="Cepeda A.J."/>
            <person name="Yan W."/>
            <person name="Fan B."/>
            <person name="Jiang Y."/>
            <person name="Adhikari A."/>
            <person name="Zheng C.-J."/>
            <person name="Schuster L."/>
            <person name="Cowan T.M."/>
            <person name="Smanski M.J."/>
            <person name="Chevrette M.G."/>
            <person name="De Carvalho L.P.S."/>
            <person name="Shen B."/>
        </authorList>
    </citation>
    <scope>NUCLEOTIDE SEQUENCE [LARGE SCALE GENOMIC DNA]</scope>
    <source>
        <strain evidence="1 2">NPDC058348</strain>
    </source>
</reference>
<proteinExistence type="predicted"/>
<evidence type="ECO:0000313" key="2">
    <source>
        <dbReference type="Proteomes" id="UP001598448"/>
    </source>
</evidence>
<protein>
    <recommendedName>
        <fullName evidence="3">DUF4145 domain-containing protein</fullName>
    </recommendedName>
</protein>
<sequence>MSVVHFPEYRAYEQDRIQASDAMMALLAGSRLAENTLRLTEGSSRFLPEIFPAVPHIQRMNLTTANARTLLADAEQHLSAMAVPYALAIHEDFVQTCFGLLIKAGLTTRGEVAGTNASSMHKLFEQKVGQQLPREPLEQFHLIRQMRNAVIHAGGKPKQGLVTAANNLSPNALTDWIKVAGEHPSARVTLGVPVTFSHGELILALAVTKRISQKMNFALRDRLPREIWTDCALIDFTAEHPDLNHLSQRKRKLTGFLRTYYQPLNLTEAEIASGIQRAGW</sequence>
<dbReference type="Proteomes" id="UP001598448">
    <property type="component" value="Unassembled WGS sequence"/>
</dbReference>
<dbReference type="EMBL" id="JBHXIJ010000094">
    <property type="protein sequence ID" value="MFD5100339.1"/>
    <property type="molecule type" value="Genomic_DNA"/>
</dbReference>
<keyword evidence="2" id="KW-1185">Reference proteome</keyword>
<name>A0ABW6FR74_9ACTN</name>
<comment type="caution">
    <text evidence="1">The sequence shown here is derived from an EMBL/GenBank/DDBJ whole genome shotgun (WGS) entry which is preliminary data.</text>
</comment>
<evidence type="ECO:0000313" key="1">
    <source>
        <dbReference type="EMBL" id="MFD5100339.1"/>
    </source>
</evidence>
<evidence type="ECO:0008006" key="3">
    <source>
        <dbReference type="Google" id="ProtNLM"/>
    </source>
</evidence>